<organism evidence="1 2">
    <name type="scientific">Clostridium perfringens E str. JGS1987</name>
    <dbReference type="NCBI Taxonomy" id="451755"/>
    <lineage>
        <taxon>Bacteria</taxon>
        <taxon>Bacillati</taxon>
        <taxon>Bacillota</taxon>
        <taxon>Clostridia</taxon>
        <taxon>Eubacteriales</taxon>
        <taxon>Clostridiaceae</taxon>
        <taxon>Clostridium</taxon>
    </lineage>
</organism>
<dbReference type="EMBL" id="ABDW01000018">
    <property type="protein sequence ID" value="EDT14754.1"/>
    <property type="molecule type" value="Genomic_DNA"/>
</dbReference>
<evidence type="ECO:0000313" key="2">
    <source>
        <dbReference type="Proteomes" id="UP000005337"/>
    </source>
</evidence>
<accession>B1BUD6</accession>
<reference evidence="1 2" key="1">
    <citation type="submission" date="2007-07" db="EMBL/GenBank/DDBJ databases">
        <title>Annotation of Clostridium perfringens E str. JGS1987.</title>
        <authorList>
            <person name="Paulsen I."/>
            <person name="Sebastian Y."/>
        </authorList>
    </citation>
    <scope>NUCLEOTIDE SEQUENCE [LARGE SCALE GENOMIC DNA]</scope>
    <source>
        <strain evidence="2">E str. JGS1987</strain>
    </source>
</reference>
<comment type="caution">
    <text evidence="1">The sequence shown here is derived from an EMBL/GenBank/DDBJ whole genome shotgun (WGS) entry which is preliminary data.</text>
</comment>
<name>B1BUD6_CLOPF</name>
<gene>
    <name evidence="1" type="ORF">AC3_1391</name>
</gene>
<dbReference type="Proteomes" id="UP000005337">
    <property type="component" value="Unassembled WGS sequence"/>
</dbReference>
<proteinExistence type="predicted"/>
<sequence>MKISIGDKLVTTKNFIKHGKFGTVANIYLQDGEEMISVKICITNFVLPKKHLDYYFVKTNKKIIFMDLSTVKGFLEEEDVVNKLLELAIIPKITKPKLLLDNLNQDKDIEEKCICWMDAAINKGINIHLKILKDLEDVREYVMHIN</sequence>
<protein>
    <submittedName>
        <fullName evidence="1">Uncharacterized protein</fullName>
    </submittedName>
</protein>
<evidence type="ECO:0000313" key="1">
    <source>
        <dbReference type="EMBL" id="EDT14754.1"/>
    </source>
</evidence>
<dbReference type="AlphaFoldDB" id="B1BUD6"/>
<dbReference type="RefSeq" id="WP_003464188.1">
    <property type="nucleotide sequence ID" value="NZ_ABDW01000018.1"/>
</dbReference>